<feature type="region of interest" description="Disordered" evidence="8">
    <location>
        <begin position="136"/>
        <end position="161"/>
    </location>
</feature>
<feature type="compositionally biased region" description="Low complexity" evidence="8">
    <location>
        <begin position="148"/>
        <end position="161"/>
    </location>
</feature>
<dbReference type="PROSITE" id="PS50217">
    <property type="entry name" value="BZIP"/>
    <property type="match status" value="1"/>
</dbReference>
<reference evidence="11" key="1">
    <citation type="submission" date="2022-11" db="UniProtKB">
        <authorList>
            <consortium name="WormBaseParasite"/>
        </authorList>
    </citation>
    <scope>IDENTIFICATION</scope>
</reference>
<dbReference type="SMART" id="SM00338">
    <property type="entry name" value="BRLZ"/>
    <property type="match status" value="1"/>
</dbReference>
<dbReference type="Proteomes" id="UP000887566">
    <property type="component" value="Unplaced"/>
</dbReference>
<dbReference type="CDD" id="cd14692">
    <property type="entry name" value="bZIP_ATF4"/>
    <property type="match status" value="1"/>
</dbReference>
<evidence type="ECO:0000256" key="4">
    <source>
        <dbReference type="ARBA" id="ARBA00023125"/>
    </source>
</evidence>
<comment type="similarity">
    <text evidence="2">Belongs to the bZIP family.</text>
</comment>
<dbReference type="Gene3D" id="1.20.5.170">
    <property type="match status" value="1"/>
</dbReference>
<dbReference type="InterPro" id="IPR004827">
    <property type="entry name" value="bZIP"/>
</dbReference>
<feature type="domain" description="BZIP" evidence="9">
    <location>
        <begin position="344"/>
        <end position="407"/>
    </location>
</feature>
<keyword evidence="5" id="KW-0804">Transcription</keyword>
<comment type="subcellular location">
    <subcellularLocation>
        <location evidence="1">Nucleus</location>
    </subcellularLocation>
</comment>
<dbReference type="GO" id="GO:0000977">
    <property type="term" value="F:RNA polymerase II transcription regulatory region sequence-specific DNA binding"/>
    <property type="evidence" value="ECO:0007669"/>
    <property type="project" value="TreeGrafter"/>
</dbReference>
<evidence type="ECO:0000256" key="8">
    <source>
        <dbReference type="SAM" id="MobiDB-lite"/>
    </source>
</evidence>
<keyword evidence="3" id="KW-0805">Transcription regulation</keyword>
<evidence type="ECO:0000313" key="11">
    <source>
        <dbReference type="WBParaSite" id="PSAMB.scaffold656size44437.g7862.t1"/>
    </source>
</evidence>
<dbReference type="SUPFAM" id="SSF57959">
    <property type="entry name" value="Leucine zipper domain"/>
    <property type="match status" value="1"/>
</dbReference>
<protein>
    <submittedName>
        <fullName evidence="11">BZIP domain-containing protein</fullName>
    </submittedName>
</protein>
<evidence type="ECO:0000256" key="2">
    <source>
        <dbReference type="ARBA" id="ARBA00007163"/>
    </source>
</evidence>
<keyword evidence="7" id="KW-0175">Coiled coil</keyword>
<proteinExistence type="inferred from homology"/>
<dbReference type="PANTHER" id="PTHR13044:SF14">
    <property type="entry name" value="CRYPTOCEPHAL, ISOFORM A"/>
    <property type="match status" value="1"/>
</dbReference>
<feature type="coiled-coil region" evidence="7">
    <location>
        <begin position="336"/>
        <end position="403"/>
    </location>
</feature>
<dbReference type="WBParaSite" id="PSAMB.scaffold656size44437.g7862.t1">
    <property type="protein sequence ID" value="PSAMB.scaffold656size44437.g7862.t1"/>
    <property type="gene ID" value="PSAMB.scaffold656size44437.g7862"/>
</dbReference>
<evidence type="ECO:0000256" key="7">
    <source>
        <dbReference type="SAM" id="Coils"/>
    </source>
</evidence>
<keyword evidence="10" id="KW-1185">Reference proteome</keyword>
<dbReference type="GO" id="GO:0005634">
    <property type="term" value="C:nucleus"/>
    <property type="evidence" value="ECO:0007669"/>
    <property type="project" value="UniProtKB-SubCell"/>
</dbReference>
<evidence type="ECO:0000259" key="9">
    <source>
        <dbReference type="PROSITE" id="PS50217"/>
    </source>
</evidence>
<name>A0A914X979_9BILA</name>
<organism evidence="10 11">
    <name type="scientific">Plectus sambesii</name>
    <dbReference type="NCBI Taxonomy" id="2011161"/>
    <lineage>
        <taxon>Eukaryota</taxon>
        <taxon>Metazoa</taxon>
        <taxon>Ecdysozoa</taxon>
        <taxon>Nematoda</taxon>
        <taxon>Chromadorea</taxon>
        <taxon>Plectida</taxon>
        <taxon>Plectina</taxon>
        <taxon>Plectoidea</taxon>
        <taxon>Plectidae</taxon>
        <taxon>Plectus</taxon>
    </lineage>
</organism>
<sequence length="417" mass="45085">MFHSDDSAALFAAVDADFADFSADFSAPLTAFDLGLQQSDQCFNRSNQGVWQCSNCSAFNVRASQRFVRCPDDGLKSCVKRADSVLSGFGEASPSSVPSDNASMPADIPFIAASDAVLFDETLPHSAIFSPTPASSVLKPVPASNEVPSSPDYSSSDLHHSSLSPTVHSSLYFDDDDAQDLYIKSVLGFSEKTPEIDSALSSPVDLNEIGRELDKWFEKDIDFGALVEDNGSSQLSPQESFAAVPSPAQIFDEIVSECQLIERRSNPSSPTYDAPESAAHFSPKSDYAQAAFLEDHYYTSACAPPSVEPFQFSAPSASPAPSASSASSKRKRAAGISLAELSADELTERKRQQNREAALRYRKKQKTNFDSAKEEVSQLEERNADLISQAADLESKIATLRQLIFDRVLDGKGSVPQ</sequence>
<dbReference type="InterPro" id="IPR046347">
    <property type="entry name" value="bZIP_sf"/>
</dbReference>
<evidence type="ECO:0000256" key="3">
    <source>
        <dbReference type="ARBA" id="ARBA00023015"/>
    </source>
</evidence>
<evidence type="ECO:0000313" key="10">
    <source>
        <dbReference type="Proteomes" id="UP000887566"/>
    </source>
</evidence>
<keyword evidence="6" id="KW-0539">Nucleus</keyword>
<keyword evidence="4" id="KW-0238">DNA-binding</keyword>
<dbReference type="AlphaFoldDB" id="A0A914X979"/>
<evidence type="ECO:0000256" key="1">
    <source>
        <dbReference type="ARBA" id="ARBA00004123"/>
    </source>
</evidence>
<dbReference type="GO" id="GO:0001228">
    <property type="term" value="F:DNA-binding transcription activator activity, RNA polymerase II-specific"/>
    <property type="evidence" value="ECO:0007669"/>
    <property type="project" value="TreeGrafter"/>
</dbReference>
<evidence type="ECO:0000256" key="6">
    <source>
        <dbReference type="ARBA" id="ARBA00023242"/>
    </source>
</evidence>
<accession>A0A914X979</accession>
<evidence type="ECO:0000256" key="5">
    <source>
        <dbReference type="ARBA" id="ARBA00023163"/>
    </source>
</evidence>
<dbReference type="PANTHER" id="PTHR13044">
    <property type="entry name" value="ACTIVATING TRANSCRIPTION FACTOR ATF 4/5"/>
    <property type="match status" value="1"/>
</dbReference>
<dbReference type="Pfam" id="PF00170">
    <property type="entry name" value="bZIP_1"/>
    <property type="match status" value="1"/>
</dbReference>